<accession>A0AAV7BL44</accession>
<reference evidence="8" key="1">
    <citation type="thesis" date="2020" institute="ProQuest LLC" country="789 East Eisenhower Parkway, Ann Arbor, MI, USA">
        <title>Comparative Genomics and Chromosome Evolution.</title>
        <authorList>
            <person name="Mudd A.B."/>
        </authorList>
    </citation>
    <scope>NUCLEOTIDE SEQUENCE</scope>
    <source>
        <strain evidence="8">237g6f4</strain>
        <tissue evidence="8">Blood</tissue>
    </source>
</reference>
<evidence type="ECO:0000313" key="9">
    <source>
        <dbReference type="Proteomes" id="UP000824782"/>
    </source>
</evidence>
<gene>
    <name evidence="8" type="ORF">GDO81_012300</name>
</gene>
<keyword evidence="5" id="KW-0027">Amidation</keyword>
<dbReference type="InterPro" id="IPR002544">
    <property type="entry name" value="FMRFamid-related_peptide-like"/>
</dbReference>
<feature type="signal peptide" evidence="7">
    <location>
        <begin position="1"/>
        <end position="22"/>
    </location>
</feature>
<keyword evidence="6" id="KW-0527">Neuropeptide</keyword>
<evidence type="ECO:0000256" key="3">
    <source>
        <dbReference type="ARBA" id="ARBA00022525"/>
    </source>
</evidence>
<comment type="caution">
    <text evidence="8">The sequence shown here is derived from an EMBL/GenBank/DDBJ whole genome shotgun (WGS) entry which is preliminary data.</text>
</comment>
<organism evidence="8 9">
    <name type="scientific">Engystomops pustulosus</name>
    <name type="common">Tungara frog</name>
    <name type="synonym">Physalaemus pustulosus</name>
    <dbReference type="NCBI Taxonomy" id="76066"/>
    <lineage>
        <taxon>Eukaryota</taxon>
        <taxon>Metazoa</taxon>
        <taxon>Chordata</taxon>
        <taxon>Craniata</taxon>
        <taxon>Vertebrata</taxon>
        <taxon>Euteleostomi</taxon>
        <taxon>Amphibia</taxon>
        <taxon>Batrachia</taxon>
        <taxon>Anura</taxon>
        <taxon>Neobatrachia</taxon>
        <taxon>Hyloidea</taxon>
        <taxon>Leptodactylidae</taxon>
        <taxon>Leiuperinae</taxon>
        <taxon>Engystomops</taxon>
    </lineage>
</organism>
<comment type="similarity">
    <text evidence="2">Belongs to the FARP (FMRFamide related peptide) family.</text>
</comment>
<evidence type="ECO:0000256" key="6">
    <source>
        <dbReference type="ARBA" id="ARBA00023320"/>
    </source>
</evidence>
<comment type="subcellular location">
    <subcellularLocation>
        <location evidence="1">Secreted</location>
    </subcellularLocation>
</comment>
<dbReference type="Proteomes" id="UP000824782">
    <property type="component" value="Unassembled WGS sequence"/>
</dbReference>
<dbReference type="GO" id="GO:0005102">
    <property type="term" value="F:signaling receptor binding"/>
    <property type="evidence" value="ECO:0007669"/>
    <property type="project" value="TreeGrafter"/>
</dbReference>
<name>A0AAV7BL44_ENGPU</name>
<dbReference type="PANTHER" id="PTHR14403">
    <property type="entry name" value="RFAMIDE PEPTIDE GONADOTROPIN INHIBITORY HORMONE"/>
    <property type="match status" value="1"/>
</dbReference>
<keyword evidence="9" id="KW-1185">Reference proteome</keyword>
<sequence>MGRLSSSNIMLFSLCSFSILFAFSVCSEETTVTNLESQEKYDDLYESREDLQNQRINSNEYRYFAPKSLSDVTPEIMSKYSSFPILEREFLEERDLKPAANLPLRFGRASDDKVGKSIPNLPLRFGRYIPGKSGLQSATNLPQRFGRSQYGGHFVHSFAALPLRFGRTSNFQRLQYDKNSHLPEVKTLMRTMKEARQ</sequence>
<dbReference type="GO" id="GO:0007218">
    <property type="term" value="P:neuropeptide signaling pathway"/>
    <property type="evidence" value="ECO:0007669"/>
    <property type="project" value="UniProtKB-KW"/>
</dbReference>
<evidence type="ECO:0000256" key="5">
    <source>
        <dbReference type="ARBA" id="ARBA00022815"/>
    </source>
</evidence>
<dbReference type="GO" id="GO:0005576">
    <property type="term" value="C:extracellular region"/>
    <property type="evidence" value="ECO:0007669"/>
    <property type="project" value="UniProtKB-SubCell"/>
</dbReference>
<protein>
    <submittedName>
        <fullName evidence="8">Uncharacterized protein</fullName>
    </submittedName>
</protein>
<proteinExistence type="inferred from homology"/>
<evidence type="ECO:0000256" key="4">
    <source>
        <dbReference type="ARBA" id="ARBA00022729"/>
    </source>
</evidence>
<dbReference type="GO" id="GO:0032277">
    <property type="term" value="P:negative regulation of gonadotropin secretion"/>
    <property type="evidence" value="ECO:0007669"/>
    <property type="project" value="TreeGrafter"/>
</dbReference>
<dbReference type="Pfam" id="PF01581">
    <property type="entry name" value="FARP"/>
    <property type="match status" value="1"/>
</dbReference>
<keyword evidence="4 7" id="KW-0732">Signal</keyword>
<evidence type="ECO:0000313" key="8">
    <source>
        <dbReference type="EMBL" id="KAG8573134.1"/>
    </source>
</evidence>
<evidence type="ECO:0000256" key="2">
    <source>
        <dbReference type="ARBA" id="ARBA00006356"/>
    </source>
</evidence>
<dbReference type="InterPro" id="IPR026297">
    <property type="entry name" value="FMRFamide-related/fGRP"/>
</dbReference>
<dbReference type="EMBL" id="WNYA01000005">
    <property type="protein sequence ID" value="KAG8573134.1"/>
    <property type="molecule type" value="Genomic_DNA"/>
</dbReference>
<keyword evidence="3" id="KW-0964">Secreted</keyword>
<evidence type="ECO:0000256" key="7">
    <source>
        <dbReference type="SAM" id="SignalP"/>
    </source>
</evidence>
<evidence type="ECO:0000256" key="1">
    <source>
        <dbReference type="ARBA" id="ARBA00004613"/>
    </source>
</evidence>
<dbReference type="PANTHER" id="PTHR14403:SF6">
    <property type="entry name" value="PRO-FMRFAMIDE-RELATED NEUROPEPTIDE VF"/>
    <property type="match status" value="1"/>
</dbReference>
<feature type="chain" id="PRO_5043361374" evidence="7">
    <location>
        <begin position="23"/>
        <end position="197"/>
    </location>
</feature>
<dbReference type="AlphaFoldDB" id="A0AAV7BL44"/>